<dbReference type="AlphaFoldDB" id="A0A4R5EU49"/>
<feature type="domain" description="NAD-dependent epimerase/dehydratase" evidence="3">
    <location>
        <begin position="7"/>
        <end position="227"/>
    </location>
</feature>
<dbReference type="EMBL" id="SMFP01000005">
    <property type="protein sequence ID" value="TDE38312.1"/>
    <property type="molecule type" value="Genomic_DNA"/>
</dbReference>
<dbReference type="SUPFAM" id="SSF51735">
    <property type="entry name" value="NAD(P)-binding Rossmann-fold domains"/>
    <property type="match status" value="1"/>
</dbReference>
<dbReference type="OrthoDB" id="9801785at2"/>
<accession>A0A4R5EU49</accession>
<dbReference type="RefSeq" id="WP_132828666.1">
    <property type="nucleotide sequence ID" value="NZ_SMFP01000005.1"/>
</dbReference>
<comment type="caution">
    <text evidence="4">The sequence shown here is derived from an EMBL/GenBank/DDBJ whole genome shotgun (WGS) entry which is preliminary data.</text>
</comment>
<evidence type="ECO:0000259" key="3">
    <source>
        <dbReference type="Pfam" id="PF01370"/>
    </source>
</evidence>
<evidence type="ECO:0000313" key="4">
    <source>
        <dbReference type="EMBL" id="TDE38312.1"/>
    </source>
</evidence>
<protein>
    <submittedName>
        <fullName evidence="4">NAD-dependent epimerase/dehydratase family protein</fullName>
    </submittedName>
</protein>
<dbReference type="InterPro" id="IPR001509">
    <property type="entry name" value="Epimerase_deHydtase"/>
</dbReference>
<evidence type="ECO:0000256" key="1">
    <source>
        <dbReference type="ARBA" id="ARBA00005125"/>
    </source>
</evidence>
<name>A0A4R5EU49_9RHOB</name>
<dbReference type="PANTHER" id="PTHR43000">
    <property type="entry name" value="DTDP-D-GLUCOSE 4,6-DEHYDRATASE-RELATED"/>
    <property type="match status" value="1"/>
</dbReference>
<evidence type="ECO:0000256" key="2">
    <source>
        <dbReference type="ARBA" id="ARBA00007637"/>
    </source>
</evidence>
<comment type="similarity">
    <text evidence="2">Belongs to the NAD(P)-dependent epimerase/dehydratase family.</text>
</comment>
<proteinExistence type="inferred from homology"/>
<keyword evidence="5" id="KW-1185">Reference proteome</keyword>
<sequence>MTKQRFLVTGGAGFMGINLIRYLLERGHEVRSYDIAPFAYPEADRVDVLQGDIREKGLHPRAFDGIDVVVHCAAALPLADPAEIHSTNVGGALSLMETAQEMGIDRYIHISSTAVYGIPDHHPLTEDDAMHGVGPYGESKVEAEHLCADFRARGLCLPILRPKSFVGPERLGAFELLYDFAYDGHNFPVLGKGDNIYQLMDVEDLCQAVYLCATGDKAAVNDTFNVGAARYGSLRDSFQAVLDRAGHGKRIIGFPVGPAIAILRVLEALHLSPLYKWIYETAATDSFVSIDKITTRLGFAPEHSNEEALVRNYDWYVENHGRISTHAGVSHRVPWKKGALKLIRLVL</sequence>
<dbReference type="InterPro" id="IPR036291">
    <property type="entry name" value="NAD(P)-bd_dom_sf"/>
</dbReference>
<gene>
    <name evidence="4" type="ORF">E1B25_09300</name>
</gene>
<organism evidence="4 5">
    <name type="scientific">Antarcticimicrobium sediminis</name>
    <dbReference type="NCBI Taxonomy" id="2546227"/>
    <lineage>
        <taxon>Bacteria</taxon>
        <taxon>Pseudomonadati</taxon>
        <taxon>Pseudomonadota</taxon>
        <taxon>Alphaproteobacteria</taxon>
        <taxon>Rhodobacterales</taxon>
        <taxon>Paracoccaceae</taxon>
        <taxon>Antarcticimicrobium</taxon>
    </lineage>
</organism>
<dbReference type="Pfam" id="PF01370">
    <property type="entry name" value="Epimerase"/>
    <property type="match status" value="1"/>
</dbReference>
<evidence type="ECO:0000313" key="5">
    <source>
        <dbReference type="Proteomes" id="UP000294662"/>
    </source>
</evidence>
<comment type="pathway">
    <text evidence="1">Bacterial outer membrane biogenesis; LPS O-antigen biosynthesis.</text>
</comment>
<dbReference type="Proteomes" id="UP000294662">
    <property type="component" value="Unassembled WGS sequence"/>
</dbReference>
<dbReference type="Gene3D" id="3.40.50.720">
    <property type="entry name" value="NAD(P)-binding Rossmann-like Domain"/>
    <property type="match status" value="1"/>
</dbReference>
<reference evidence="4 5" key="1">
    <citation type="submission" date="2019-03" db="EMBL/GenBank/DDBJ databases">
        <authorList>
            <person name="Zhang S."/>
        </authorList>
    </citation>
    <scope>NUCLEOTIDE SEQUENCE [LARGE SCALE GENOMIC DNA]</scope>
    <source>
        <strain evidence="4 5">S4J41</strain>
    </source>
</reference>